<feature type="compositionally biased region" description="Basic residues" evidence="1">
    <location>
        <begin position="8"/>
        <end position="17"/>
    </location>
</feature>
<feature type="region of interest" description="Disordered" evidence="1">
    <location>
        <begin position="146"/>
        <end position="166"/>
    </location>
</feature>
<gene>
    <name evidence="3" type="ORF">GCK32_015977</name>
</gene>
<comment type="caution">
    <text evidence="3">The sequence shown here is derived from an EMBL/GenBank/DDBJ whole genome shotgun (WGS) entry which is preliminary data.</text>
</comment>
<dbReference type="PROSITE" id="PS50055">
    <property type="entry name" value="TYR_PHOSPHATASE_PTP"/>
    <property type="match status" value="1"/>
</dbReference>
<dbReference type="InterPro" id="IPR052782">
    <property type="entry name" value="Oocyte-zygote_transition_reg"/>
</dbReference>
<protein>
    <submittedName>
        <fullName evidence="3">Protein-tyrosine phosphatase</fullName>
    </submittedName>
</protein>
<dbReference type="GO" id="GO:0004725">
    <property type="term" value="F:protein tyrosine phosphatase activity"/>
    <property type="evidence" value="ECO:0007669"/>
    <property type="project" value="InterPro"/>
</dbReference>
<dbReference type="AlphaFoldDB" id="A0AAN8G7S8"/>
<evidence type="ECO:0000256" key="1">
    <source>
        <dbReference type="SAM" id="MobiDB-lite"/>
    </source>
</evidence>
<reference evidence="3 4" key="1">
    <citation type="submission" date="2019-10" db="EMBL/GenBank/DDBJ databases">
        <title>Assembly and Annotation for the nematode Trichostrongylus colubriformis.</title>
        <authorList>
            <person name="Martin J."/>
        </authorList>
    </citation>
    <scope>NUCLEOTIDE SEQUENCE [LARGE SCALE GENOMIC DNA]</scope>
    <source>
        <strain evidence="3">G859</strain>
        <tissue evidence="3">Whole worm</tissue>
    </source>
</reference>
<keyword evidence="4" id="KW-1185">Reference proteome</keyword>
<dbReference type="Proteomes" id="UP001331761">
    <property type="component" value="Unassembled WGS sequence"/>
</dbReference>
<name>A0AAN8G7S8_TRICO</name>
<organism evidence="3 4">
    <name type="scientific">Trichostrongylus colubriformis</name>
    <name type="common">Black scour worm</name>
    <dbReference type="NCBI Taxonomy" id="6319"/>
    <lineage>
        <taxon>Eukaryota</taxon>
        <taxon>Metazoa</taxon>
        <taxon>Ecdysozoa</taxon>
        <taxon>Nematoda</taxon>
        <taxon>Chromadorea</taxon>
        <taxon>Rhabditida</taxon>
        <taxon>Rhabditina</taxon>
        <taxon>Rhabditomorpha</taxon>
        <taxon>Strongyloidea</taxon>
        <taxon>Trichostrongylidae</taxon>
        <taxon>Trichostrongylus</taxon>
    </lineage>
</organism>
<feature type="domain" description="Tyrosine-protein phosphatase" evidence="2">
    <location>
        <begin position="71"/>
        <end position="159"/>
    </location>
</feature>
<feature type="compositionally biased region" description="Basic and acidic residues" evidence="1">
    <location>
        <begin position="157"/>
        <end position="166"/>
    </location>
</feature>
<dbReference type="Pfam" id="PF00102">
    <property type="entry name" value="Y_phosphatase"/>
    <property type="match status" value="1"/>
</dbReference>
<dbReference type="EMBL" id="WIXE01001680">
    <property type="protein sequence ID" value="KAK5985480.1"/>
    <property type="molecule type" value="Genomic_DNA"/>
</dbReference>
<dbReference type="PANTHER" id="PTHR46163:SF10">
    <property type="entry name" value="PROTEIN-TYROSINE PHOSPHATASE-RELATED"/>
    <property type="match status" value="1"/>
</dbReference>
<accession>A0AAN8G7S8</accession>
<dbReference type="InterPro" id="IPR029021">
    <property type="entry name" value="Prot-tyrosine_phosphatase-like"/>
</dbReference>
<proteinExistence type="predicted"/>
<feature type="non-terminal residue" evidence="3">
    <location>
        <position position="1"/>
    </location>
</feature>
<evidence type="ECO:0000313" key="4">
    <source>
        <dbReference type="Proteomes" id="UP001331761"/>
    </source>
</evidence>
<dbReference type="Gene3D" id="3.90.190.10">
    <property type="entry name" value="Protein tyrosine phosphatase superfamily"/>
    <property type="match status" value="1"/>
</dbReference>
<feature type="region of interest" description="Disordered" evidence="1">
    <location>
        <begin position="1"/>
        <end position="26"/>
    </location>
</feature>
<evidence type="ECO:0000313" key="3">
    <source>
        <dbReference type="EMBL" id="KAK5985480.1"/>
    </source>
</evidence>
<dbReference type="PANTHER" id="PTHR46163">
    <property type="entry name" value="TYROSINE-PROTEIN PHOSPHATASE-RELATED"/>
    <property type="match status" value="1"/>
</dbReference>
<dbReference type="InterPro" id="IPR000242">
    <property type="entry name" value="PTP_cat"/>
</dbReference>
<evidence type="ECO:0000259" key="2">
    <source>
        <dbReference type="PROSITE" id="PS50055"/>
    </source>
</evidence>
<dbReference type="SUPFAM" id="SSF52799">
    <property type="entry name" value="(Phosphotyrosine protein) phosphatases II"/>
    <property type="match status" value="1"/>
</dbReference>
<sequence>RKSEPKTSAKKHTKGGKKKGDFLKKNDDIDEEALAGAAKTEVENIPMSALHNDNRSRWAATIVSSKPIKVLSKEFAANKKYKPPEYTTEAYDKNEPKNRYNDIICIDSTRVVLKDRTPEDDYIHASWMTMPDQFKYICTQEEPFREAVSPQSSTGSDRYDRKVVGL</sequence>